<comment type="caution">
    <text evidence="5">The sequence shown here is derived from an EMBL/GenBank/DDBJ whole genome shotgun (WGS) entry which is preliminary data.</text>
</comment>
<dbReference type="InterPro" id="IPR056884">
    <property type="entry name" value="NPHP3-like_N"/>
</dbReference>
<gene>
    <name evidence="5" type="ORF">FA13DRAFT_1738106</name>
</gene>
<accession>A0A4Y7SV25</accession>
<evidence type="ECO:0000256" key="1">
    <source>
        <dbReference type="ARBA" id="ARBA00022737"/>
    </source>
</evidence>
<dbReference type="SUPFAM" id="SSF48403">
    <property type="entry name" value="Ankyrin repeat"/>
    <property type="match status" value="1"/>
</dbReference>
<dbReference type="Gene3D" id="3.40.50.300">
    <property type="entry name" value="P-loop containing nucleotide triphosphate hydrolases"/>
    <property type="match status" value="1"/>
</dbReference>
<dbReference type="InterPro" id="IPR002110">
    <property type="entry name" value="Ankyrin_rpt"/>
</dbReference>
<feature type="domain" description="NACHT" evidence="4">
    <location>
        <begin position="131"/>
        <end position="268"/>
    </location>
</feature>
<dbReference type="EMBL" id="QPFP01000055">
    <property type="protein sequence ID" value="TEB25571.1"/>
    <property type="molecule type" value="Genomic_DNA"/>
</dbReference>
<dbReference type="Pfam" id="PF12796">
    <property type="entry name" value="Ank_2"/>
    <property type="match status" value="1"/>
</dbReference>
<sequence length="666" mass="73400">MSRRRGQNAIRAPDEDENRDRNAPFGAQTEHHMCPTPHPTDQQYYNGPINHIGQANNANFGLNHGSIAWSPHPGSPPFDLFSALNPILDASHTRNLSISPPNSKCFAGTRQRVIGIVLSWAYKDLCHEVPHILWLYGYAGCGKSAISQAVAEQLAQEGRLAASFFFFRGAGDRSRISRFVTTVAHQLAITFPEAAAAIETAVRANPGLLSSSTSSLSVQFEHLRPLIFVFDGVDECEDKAGVAGFMEHMINIFTKYPLIPVRFLIASRVENHIRRELHSSSQVWLLNLVDQTSDADIEAAVDASIAKEKAGYLLARYGGWPSPSDKQRLVQHIGRSFIFMTTIIKALFDPAVDDRLTPMDRLPILLNSGPDFDGLYMSLLRPLQHLSHFQDIINTIALAQEALSITQIAELLRIRTVDVVNVLVRLHAILQVPGDDLSPITLWHTSFRDFLCSEDHARPFYAPLAYHRLLAYNTINITAFCETSPTHTYAKNFAIDHLAKFMDTLDDSANPLTGEGSAIFPLLEGAIFKENQCGLEVACRAQQWKLVHALVNAGANINTRFQGRGKDDIRVALHAGCHYGPTDMVYFLLDKGADPNIVADWGYYAFPLAWAAAQGDVDLVNRLLACGADPNLKGGELGSALHACAWEGKDEVACVLLEHGANLNTL</sequence>
<feature type="repeat" description="ANK" evidence="2">
    <location>
        <begin position="636"/>
        <end position="666"/>
    </location>
</feature>
<dbReference type="PROSITE" id="PS50297">
    <property type="entry name" value="ANK_REP_REGION"/>
    <property type="match status" value="1"/>
</dbReference>
<dbReference type="InterPro" id="IPR007111">
    <property type="entry name" value="NACHT_NTPase"/>
</dbReference>
<dbReference type="Proteomes" id="UP000298030">
    <property type="component" value="Unassembled WGS sequence"/>
</dbReference>
<dbReference type="STRING" id="71717.A0A4Y7SV25"/>
<dbReference type="PANTHER" id="PTHR10039:SF14">
    <property type="entry name" value="NACHT DOMAIN-CONTAINING PROTEIN"/>
    <property type="match status" value="1"/>
</dbReference>
<evidence type="ECO:0000256" key="3">
    <source>
        <dbReference type="SAM" id="MobiDB-lite"/>
    </source>
</evidence>
<dbReference type="Gene3D" id="1.25.40.20">
    <property type="entry name" value="Ankyrin repeat-containing domain"/>
    <property type="match status" value="1"/>
</dbReference>
<dbReference type="InterPro" id="IPR027417">
    <property type="entry name" value="P-loop_NTPase"/>
</dbReference>
<evidence type="ECO:0000313" key="6">
    <source>
        <dbReference type="Proteomes" id="UP000298030"/>
    </source>
</evidence>
<keyword evidence="6" id="KW-1185">Reference proteome</keyword>
<dbReference type="PROSITE" id="PS50088">
    <property type="entry name" value="ANK_REPEAT"/>
    <property type="match status" value="3"/>
</dbReference>
<feature type="non-terminal residue" evidence="5">
    <location>
        <position position="666"/>
    </location>
</feature>
<dbReference type="OrthoDB" id="194358at2759"/>
<dbReference type="PROSITE" id="PS50837">
    <property type="entry name" value="NACHT"/>
    <property type="match status" value="1"/>
</dbReference>
<keyword evidence="1" id="KW-0677">Repeat</keyword>
<feature type="repeat" description="ANK" evidence="2">
    <location>
        <begin position="568"/>
        <end position="600"/>
    </location>
</feature>
<dbReference type="SMART" id="SM00248">
    <property type="entry name" value="ANK"/>
    <property type="match status" value="4"/>
</dbReference>
<keyword evidence="2" id="KW-0040">ANK repeat</keyword>
<evidence type="ECO:0000256" key="2">
    <source>
        <dbReference type="PROSITE-ProRule" id="PRU00023"/>
    </source>
</evidence>
<name>A0A4Y7SV25_COPMI</name>
<dbReference type="Pfam" id="PF24883">
    <property type="entry name" value="NPHP3_N"/>
    <property type="match status" value="1"/>
</dbReference>
<dbReference type="AlphaFoldDB" id="A0A4Y7SV25"/>
<evidence type="ECO:0000259" key="4">
    <source>
        <dbReference type="PROSITE" id="PS50837"/>
    </source>
</evidence>
<dbReference type="PANTHER" id="PTHR10039">
    <property type="entry name" value="AMELOGENIN"/>
    <property type="match status" value="1"/>
</dbReference>
<dbReference type="InterPro" id="IPR036770">
    <property type="entry name" value="Ankyrin_rpt-contain_sf"/>
</dbReference>
<organism evidence="5 6">
    <name type="scientific">Coprinellus micaceus</name>
    <name type="common">Glistening ink-cap mushroom</name>
    <name type="synonym">Coprinus micaceus</name>
    <dbReference type="NCBI Taxonomy" id="71717"/>
    <lineage>
        <taxon>Eukaryota</taxon>
        <taxon>Fungi</taxon>
        <taxon>Dikarya</taxon>
        <taxon>Basidiomycota</taxon>
        <taxon>Agaricomycotina</taxon>
        <taxon>Agaricomycetes</taxon>
        <taxon>Agaricomycetidae</taxon>
        <taxon>Agaricales</taxon>
        <taxon>Agaricineae</taxon>
        <taxon>Psathyrellaceae</taxon>
        <taxon>Coprinellus</taxon>
    </lineage>
</organism>
<evidence type="ECO:0000313" key="5">
    <source>
        <dbReference type="EMBL" id="TEB25571.1"/>
    </source>
</evidence>
<reference evidence="5 6" key="1">
    <citation type="journal article" date="2019" name="Nat. Ecol. Evol.">
        <title>Megaphylogeny resolves global patterns of mushroom evolution.</title>
        <authorList>
            <person name="Varga T."/>
            <person name="Krizsan K."/>
            <person name="Foldi C."/>
            <person name="Dima B."/>
            <person name="Sanchez-Garcia M."/>
            <person name="Sanchez-Ramirez S."/>
            <person name="Szollosi G.J."/>
            <person name="Szarkandi J.G."/>
            <person name="Papp V."/>
            <person name="Albert L."/>
            <person name="Andreopoulos W."/>
            <person name="Angelini C."/>
            <person name="Antonin V."/>
            <person name="Barry K.W."/>
            <person name="Bougher N.L."/>
            <person name="Buchanan P."/>
            <person name="Buyck B."/>
            <person name="Bense V."/>
            <person name="Catcheside P."/>
            <person name="Chovatia M."/>
            <person name="Cooper J."/>
            <person name="Damon W."/>
            <person name="Desjardin D."/>
            <person name="Finy P."/>
            <person name="Geml J."/>
            <person name="Haridas S."/>
            <person name="Hughes K."/>
            <person name="Justo A."/>
            <person name="Karasinski D."/>
            <person name="Kautmanova I."/>
            <person name="Kiss B."/>
            <person name="Kocsube S."/>
            <person name="Kotiranta H."/>
            <person name="LaButti K.M."/>
            <person name="Lechner B.E."/>
            <person name="Liimatainen K."/>
            <person name="Lipzen A."/>
            <person name="Lukacs Z."/>
            <person name="Mihaltcheva S."/>
            <person name="Morgado L.N."/>
            <person name="Niskanen T."/>
            <person name="Noordeloos M.E."/>
            <person name="Ohm R.A."/>
            <person name="Ortiz-Santana B."/>
            <person name="Ovrebo C."/>
            <person name="Racz N."/>
            <person name="Riley R."/>
            <person name="Savchenko A."/>
            <person name="Shiryaev A."/>
            <person name="Soop K."/>
            <person name="Spirin V."/>
            <person name="Szebenyi C."/>
            <person name="Tomsovsky M."/>
            <person name="Tulloss R.E."/>
            <person name="Uehling J."/>
            <person name="Grigoriev I.V."/>
            <person name="Vagvolgyi C."/>
            <person name="Papp T."/>
            <person name="Martin F.M."/>
            <person name="Miettinen O."/>
            <person name="Hibbett D.S."/>
            <person name="Nagy L.G."/>
        </authorList>
    </citation>
    <scope>NUCLEOTIDE SEQUENCE [LARGE SCALE GENOMIC DNA]</scope>
    <source>
        <strain evidence="5 6">FP101781</strain>
    </source>
</reference>
<dbReference type="SUPFAM" id="SSF52540">
    <property type="entry name" value="P-loop containing nucleoside triphosphate hydrolases"/>
    <property type="match status" value="1"/>
</dbReference>
<proteinExistence type="predicted"/>
<feature type="region of interest" description="Disordered" evidence="3">
    <location>
        <begin position="1"/>
        <end position="35"/>
    </location>
</feature>
<feature type="repeat" description="ANK" evidence="2">
    <location>
        <begin position="607"/>
        <end position="635"/>
    </location>
</feature>
<protein>
    <recommendedName>
        <fullName evidence="4">NACHT domain-containing protein</fullName>
    </recommendedName>
</protein>